<protein>
    <submittedName>
        <fullName evidence="2">Uncharacterized protein</fullName>
    </submittedName>
</protein>
<reference evidence="2" key="1">
    <citation type="journal article" date="2020" name="Nature">
        <title>Giant virus diversity and host interactions through global metagenomics.</title>
        <authorList>
            <person name="Schulz F."/>
            <person name="Roux S."/>
            <person name="Paez-Espino D."/>
            <person name="Jungbluth S."/>
            <person name="Walsh D.A."/>
            <person name="Denef V.J."/>
            <person name="McMahon K.D."/>
            <person name="Konstantinidis K.T."/>
            <person name="Eloe-Fadrosh E.A."/>
            <person name="Kyrpides N.C."/>
            <person name="Woyke T."/>
        </authorList>
    </citation>
    <scope>NUCLEOTIDE SEQUENCE</scope>
    <source>
        <strain evidence="2">GVMAG-M-3300010160-4</strain>
    </source>
</reference>
<keyword evidence="1" id="KW-1133">Transmembrane helix</keyword>
<keyword evidence="1" id="KW-0472">Membrane</keyword>
<dbReference type="AlphaFoldDB" id="A0A6C0BEY8"/>
<sequence>MSTKELSKKSHKKGFYIGISCISILILVVIFIITYASFKNEAFSFSPYDPNSNNNIANSEENGLQYIISPNSINAYISTSSSTNTQKQSIISRGLTSLEAEGITSGYLNLQSTSQSNNFIVYVLLFVFLLILIGVICSYAAISESSK</sequence>
<feature type="transmembrane region" description="Helical" evidence="1">
    <location>
        <begin position="119"/>
        <end position="142"/>
    </location>
</feature>
<evidence type="ECO:0000313" key="2">
    <source>
        <dbReference type="EMBL" id="QHS89943.1"/>
    </source>
</evidence>
<dbReference type="EMBL" id="MN739121">
    <property type="protein sequence ID" value="QHS89943.1"/>
    <property type="molecule type" value="Genomic_DNA"/>
</dbReference>
<proteinExistence type="predicted"/>
<organism evidence="2">
    <name type="scientific">viral metagenome</name>
    <dbReference type="NCBI Taxonomy" id="1070528"/>
    <lineage>
        <taxon>unclassified sequences</taxon>
        <taxon>metagenomes</taxon>
        <taxon>organismal metagenomes</taxon>
    </lineage>
</organism>
<feature type="transmembrane region" description="Helical" evidence="1">
    <location>
        <begin position="14"/>
        <end position="38"/>
    </location>
</feature>
<keyword evidence="1" id="KW-0812">Transmembrane</keyword>
<evidence type="ECO:0000256" key="1">
    <source>
        <dbReference type="SAM" id="Phobius"/>
    </source>
</evidence>
<accession>A0A6C0BEY8</accession>
<name>A0A6C0BEY8_9ZZZZ</name>